<keyword evidence="3" id="KW-0472">Membrane</keyword>
<dbReference type="InterPro" id="IPR036388">
    <property type="entry name" value="WH-like_DNA-bd_sf"/>
</dbReference>
<evidence type="ECO:0000256" key="1">
    <source>
        <dbReference type="ARBA" id="ARBA00023125"/>
    </source>
</evidence>
<feature type="transmembrane region" description="Helical" evidence="3">
    <location>
        <begin position="161"/>
        <end position="183"/>
    </location>
</feature>
<feature type="domain" description="OmpR/PhoB-type" evidence="4">
    <location>
        <begin position="1"/>
        <end position="104"/>
    </location>
</feature>
<dbReference type="SMART" id="SM00862">
    <property type="entry name" value="Trans_reg_C"/>
    <property type="match status" value="1"/>
</dbReference>
<dbReference type="EMBL" id="JAVIGA010000002">
    <property type="protein sequence ID" value="MDQ9125476.1"/>
    <property type="molecule type" value="Genomic_DNA"/>
</dbReference>
<dbReference type="InterPro" id="IPR016032">
    <property type="entry name" value="Sig_transdc_resp-reg_C-effctor"/>
</dbReference>
<feature type="DNA-binding region" description="OmpR/PhoB-type" evidence="2">
    <location>
        <begin position="1"/>
        <end position="104"/>
    </location>
</feature>
<gene>
    <name evidence="5" type="ORF">RDT67_03415</name>
</gene>
<evidence type="ECO:0000313" key="5">
    <source>
        <dbReference type="EMBL" id="MDQ9125476.1"/>
    </source>
</evidence>
<dbReference type="PROSITE" id="PS51755">
    <property type="entry name" value="OMPR_PHOB"/>
    <property type="match status" value="1"/>
</dbReference>
<dbReference type="Pfam" id="PF00486">
    <property type="entry name" value="Trans_reg_C"/>
    <property type="match status" value="1"/>
</dbReference>
<reference evidence="5" key="1">
    <citation type="submission" date="2023-08" db="EMBL/GenBank/DDBJ databases">
        <title>The Comparative Genomic Analysis of Yersiniaceae from Polar Regions.</title>
        <authorList>
            <person name="Goncharov A."/>
            <person name="Aslanov B."/>
            <person name="Kolodzhieva V."/>
            <person name="Azarov D."/>
            <person name="Mochov A."/>
            <person name="Lebedeva E."/>
        </authorList>
    </citation>
    <scope>NUCLEOTIDE SEQUENCE</scope>
    <source>
        <strain evidence="5">Vf</strain>
    </source>
</reference>
<dbReference type="Gene3D" id="1.10.10.10">
    <property type="entry name" value="Winged helix-like DNA-binding domain superfamily/Winged helix DNA-binding domain"/>
    <property type="match status" value="1"/>
</dbReference>
<protein>
    <submittedName>
        <fullName evidence="5">Winged helix-turn-helix domain-containing protein</fullName>
    </submittedName>
</protein>
<evidence type="ECO:0000256" key="2">
    <source>
        <dbReference type="PROSITE-ProRule" id="PRU01091"/>
    </source>
</evidence>
<proteinExistence type="predicted"/>
<dbReference type="GO" id="GO:0003677">
    <property type="term" value="F:DNA binding"/>
    <property type="evidence" value="ECO:0007669"/>
    <property type="project" value="UniProtKB-UniRule"/>
</dbReference>
<keyword evidence="3" id="KW-1133">Transmembrane helix</keyword>
<comment type="caution">
    <text evidence="5">The sequence shown here is derived from an EMBL/GenBank/DDBJ whole genome shotgun (WGS) entry which is preliminary data.</text>
</comment>
<name>A0AAJ1Y9I2_SERFO</name>
<dbReference type="AlphaFoldDB" id="A0AAJ1Y9I2"/>
<keyword evidence="3" id="KW-0812">Transmembrane</keyword>
<sequence>MKYIINLVLFFDSNTRMLALKNDDTLSMELSKPANRLLCELIINNNITLAREDIIKKVWADYGFSTSVATLNNNISELRKAFSNLGFDREIIVTVPKIGFRMEAEIHPANKKDKLVEEMKTEVENVAIMDESSPQINEHVLSPSEDQADKVQKQSGPKTSVLVAGIGILVTAVTVGITLTILLQSEVIHPVTTIGKCSIHSLSNTPTRSNFIEHVQDMIKKKKVDCNNEPVEIYYTDTRQGSNVLTVRFMAVCYPIDDGHYQNCENYKIVR</sequence>
<dbReference type="RefSeq" id="WP_309046696.1">
    <property type="nucleotide sequence ID" value="NZ_JAVIGA010000002.1"/>
</dbReference>
<accession>A0AAJ1Y9I2</accession>
<evidence type="ECO:0000259" key="4">
    <source>
        <dbReference type="PROSITE" id="PS51755"/>
    </source>
</evidence>
<dbReference type="SUPFAM" id="SSF46894">
    <property type="entry name" value="C-terminal effector domain of the bipartite response regulators"/>
    <property type="match status" value="1"/>
</dbReference>
<evidence type="ECO:0000256" key="3">
    <source>
        <dbReference type="SAM" id="Phobius"/>
    </source>
</evidence>
<keyword evidence="1 2" id="KW-0238">DNA-binding</keyword>
<dbReference type="Proteomes" id="UP001224622">
    <property type="component" value="Unassembled WGS sequence"/>
</dbReference>
<dbReference type="GO" id="GO:0000160">
    <property type="term" value="P:phosphorelay signal transduction system"/>
    <property type="evidence" value="ECO:0007669"/>
    <property type="project" value="InterPro"/>
</dbReference>
<dbReference type="CDD" id="cd00383">
    <property type="entry name" value="trans_reg_C"/>
    <property type="match status" value="1"/>
</dbReference>
<dbReference type="GO" id="GO:0006355">
    <property type="term" value="P:regulation of DNA-templated transcription"/>
    <property type="evidence" value="ECO:0007669"/>
    <property type="project" value="InterPro"/>
</dbReference>
<dbReference type="InterPro" id="IPR001867">
    <property type="entry name" value="OmpR/PhoB-type_DNA-bd"/>
</dbReference>
<organism evidence="5 6">
    <name type="scientific">Serratia fonticola</name>
    <dbReference type="NCBI Taxonomy" id="47917"/>
    <lineage>
        <taxon>Bacteria</taxon>
        <taxon>Pseudomonadati</taxon>
        <taxon>Pseudomonadota</taxon>
        <taxon>Gammaproteobacteria</taxon>
        <taxon>Enterobacterales</taxon>
        <taxon>Yersiniaceae</taxon>
        <taxon>Serratia</taxon>
    </lineage>
</organism>
<evidence type="ECO:0000313" key="6">
    <source>
        <dbReference type="Proteomes" id="UP001224622"/>
    </source>
</evidence>